<name>A0A1H7L4J6_AQUAM</name>
<dbReference type="STRING" id="1038014.SAMN04487910_1523"/>
<dbReference type="EMBL" id="FOAB01000002">
    <property type="protein sequence ID" value="SEK93888.1"/>
    <property type="molecule type" value="Genomic_DNA"/>
</dbReference>
<dbReference type="Gene3D" id="1.10.720.160">
    <property type="match status" value="1"/>
</dbReference>
<dbReference type="PANTHER" id="PTHR43190">
    <property type="entry name" value="N-ACETYL-D-GLUCOSAMINE KINASE"/>
    <property type="match status" value="1"/>
</dbReference>
<dbReference type="PANTHER" id="PTHR43190:SF3">
    <property type="entry name" value="N-ACETYL-D-GLUCOSAMINE KINASE"/>
    <property type="match status" value="1"/>
</dbReference>
<dbReference type="OrthoDB" id="871343at2"/>
<dbReference type="CDD" id="cd24079">
    <property type="entry name" value="ASKHA_NBD_PG1100-like"/>
    <property type="match status" value="1"/>
</dbReference>
<dbReference type="InterPro" id="IPR052519">
    <property type="entry name" value="Euk-type_GlcNAc_Kinase"/>
</dbReference>
<proteinExistence type="predicted"/>
<reference evidence="1 2" key="1">
    <citation type="submission" date="2016-10" db="EMBL/GenBank/DDBJ databases">
        <authorList>
            <person name="de Groot N.N."/>
        </authorList>
    </citation>
    <scope>NUCLEOTIDE SEQUENCE [LARGE SCALE GENOMIC DNA]</scope>
    <source>
        <strain evidence="1 2">DSM 25232</strain>
    </source>
</reference>
<sequence>MILIADSGSTKCDWILMDSQGKQVFSQTTIGINPLNTSQNKIESILLEISEVSKKRNLINEVHFYGAGCNTEASNQKVKSSFQSIFKNLTVINIEEDIIAAVHATTKTPAVIVILGTGSNCCYFDGKKIIQYAPSLGYLLADEGSGNYFGKELLKSFYLQKMPSSLAKEFENKFGSNLEQLFYNLYDLRQPNAYLASYAFFMFQHRNHPFVERMLYYGIKVFIDNYLTLYSKELENNPIHFVGSIAYYSQDIINKILLDKGFTAKSFIKKPINNLIDHIISARNTLQKTI</sequence>
<dbReference type="Proteomes" id="UP000198521">
    <property type="component" value="Unassembled WGS sequence"/>
</dbReference>
<dbReference type="SUPFAM" id="SSF53067">
    <property type="entry name" value="Actin-like ATPase domain"/>
    <property type="match status" value="2"/>
</dbReference>
<dbReference type="Gene3D" id="3.30.420.40">
    <property type="match status" value="2"/>
</dbReference>
<dbReference type="AlphaFoldDB" id="A0A1H7L4J6"/>
<organism evidence="1 2">
    <name type="scientific">Aquimarina amphilecti</name>
    <dbReference type="NCBI Taxonomy" id="1038014"/>
    <lineage>
        <taxon>Bacteria</taxon>
        <taxon>Pseudomonadati</taxon>
        <taxon>Bacteroidota</taxon>
        <taxon>Flavobacteriia</taxon>
        <taxon>Flavobacteriales</taxon>
        <taxon>Flavobacteriaceae</taxon>
        <taxon>Aquimarina</taxon>
    </lineage>
</organism>
<dbReference type="InterPro" id="IPR043129">
    <property type="entry name" value="ATPase_NBD"/>
</dbReference>
<keyword evidence="2" id="KW-1185">Reference proteome</keyword>
<gene>
    <name evidence="1" type="ORF">SAMN04487910_1523</name>
</gene>
<evidence type="ECO:0000313" key="1">
    <source>
        <dbReference type="EMBL" id="SEK93888.1"/>
    </source>
</evidence>
<dbReference type="RefSeq" id="WP_091407150.1">
    <property type="nucleotide sequence ID" value="NZ_FOAB01000002.1"/>
</dbReference>
<protein>
    <submittedName>
        <fullName evidence="1">BadF-type ATPase</fullName>
    </submittedName>
</protein>
<evidence type="ECO:0000313" key="2">
    <source>
        <dbReference type="Proteomes" id="UP000198521"/>
    </source>
</evidence>
<accession>A0A1H7L4J6</accession>